<sequence>DRKEWGYPRVAEGIAHPIVKEIEELERRD</sequence>
<feature type="non-terminal residue" evidence="1">
    <location>
        <position position="1"/>
    </location>
</feature>
<protein>
    <submittedName>
        <fullName evidence="1">Uncharacterized protein</fullName>
    </submittedName>
</protein>
<dbReference type="AlphaFoldDB" id="X1PQ99"/>
<gene>
    <name evidence="1" type="ORF">S06H3_50902</name>
</gene>
<accession>X1PQ99</accession>
<reference evidence="1" key="1">
    <citation type="journal article" date="2014" name="Front. Microbiol.">
        <title>High frequency of phylogenetically diverse reductive dehalogenase-homologous genes in deep subseafloor sedimentary metagenomes.</title>
        <authorList>
            <person name="Kawai M."/>
            <person name="Futagami T."/>
            <person name="Toyoda A."/>
            <person name="Takaki Y."/>
            <person name="Nishi S."/>
            <person name="Hori S."/>
            <person name="Arai W."/>
            <person name="Tsubouchi T."/>
            <person name="Morono Y."/>
            <person name="Uchiyama I."/>
            <person name="Ito T."/>
            <person name="Fujiyama A."/>
            <person name="Inagaki F."/>
            <person name="Takami H."/>
        </authorList>
    </citation>
    <scope>NUCLEOTIDE SEQUENCE</scope>
    <source>
        <strain evidence="1">Expedition CK06-06</strain>
    </source>
</reference>
<proteinExistence type="predicted"/>
<dbReference type="EMBL" id="BARV01032261">
    <property type="protein sequence ID" value="GAI33049.1"/>
    <property type="molecule type" value="Genomic_DNA"/>
</dbReference>
<name>X1PQ99_9ZZZZ</name>
<comment type="caution">
    <text evidence="1">The sequence shown here is derived from an EMBL/GenBank/DDBJ whole genome shotgun (WGS) entry which is preliminary data.</text>
</comment>
<organism evidence="1">
    <name type="scientific">marine sediment metagenome</name>
    <dbReference type="NCBI Taxonomy" id="412755"/>
    <lineage>
        <taxon>unclassified sequences</taxon>
        <taxon>metagenomes</taxon>
        <taxon>ecological metagenomes</taxon>
    </lineage>
</organism>
<evidence type="ECO:0000313" key="1">
    <source>
        <dbReference type="EMBL" id="GAI33049.1"/>
    </source>
</evidence>